<evidence type="ECO:0000313" key="1">
    <source>
        <dbReference type="EMBL" id="EGG42329.1"/>
    </source>
</evidence>
<dbReference type="PATRIC" id="fig|886738.10.peg.858"/>
<dbReference type="HOGENOM" id="CLU_1451361_0_0_2"/>
<accession>F3KJW5</accession>
<organism evidence="1">
    <name type="scientific">Candidatus Nitrosarchaeum limnium SFB1</name>
    <dbReference type="NCBI Taxonomy" id="886738"/>
    <lineage>
        <taxon>Archaea</taxon>
        <taxon>Nitrososphaerota</taxon>
        <taxon>Nitrososphaeria</taxon>
        <taxon>Nitrosopumilales</taxon>
        <taxon>Nitrosopumilaceae</taxon>
        <taxon>Nitrosarchaeum</taxon>
    </lineage>
</organism>
<sequence length="186" mass="20911">MMCNPDLVKIECLNVSHTVTLVPRLEYSNSLLNNIIDVLRIKKLELKKSNRNFLELDDDDHTYVKAVDFEKTIAFSLEILIKIQKRINSISGINSIPELLPLTIPLIRTVSAQLFTLLPVCSQGLSELSVHLGSIILDSAFLTEARFDFSQSNIESSSVLNKVKLMTDSKINKQYPNLDFSKACNA</sequence>
<dbReference type="STRING" id="886738.Nlim_0774"/>
<protein>
    <submittedName>
        <fullName evidence="1">Uncharacterized protein</fullName>
    </submittedName>
</protein>
<name>F3KJW5_9ARCH</name>
<dbReference type="EMBL" id="AEGP01000030">
    <property type="protein sequence ID" value="EGG42329.1"/>
    <property type="molecule type" value="Genomic_DNA"/>
</dbReference>
<gene>
    <name evidence="1" type="ORF">Nlim_0774</name>
</gene>
<proteinExistence type="predicted"/>
<dbReference type="AlphaFoldDB" id="F3KJW5"/>
<reference evidence="1" key="1">
    <citation type="journal article" date="2011" name="PLoS ONE">
        <title>Genome of a low-salinity ammonia-oxidizing archaeon determined by single-cell and metagenomic analysis.</title>
        <authorList>
            <person name="Blainey P.C."/>
            <person name="Mosier A.C."/>
            <person name="Potanina A."/>
            <person name="Francis C.A."/>
            <person name="Quake S.R."/>
        </authorList>
    </citation>
    <scope>NUCLEOTIDE SEQUENCE [LARGE SCALE GENOMIC DNA]</scope>
    <source>
        <strain evidence="1">SFB1</strain>
    </source>
</reference>
<comment type="caution">
    <text evidence="1">The sequence shown here is derived from an EMBL/GenBank/DDBJ whole genome shotgun (WGS) entry which is preliminary data.</text>
</comment>
<dbReference type="Proteomes" id="UP000004348">
    <property type="component" value="Chromosome"/>
</dbReference>